<dbReference type="Proteomes" id="UP001500506">
    <property type="component" value="Unassembled WGS sequence"/>
</dbReference>
<dbReference type="InterPro" id="IPR016181">
    <property type="entry name" value="Acyl_CoA_acyltransferase"/>
</dbReference>
<organism evidence="2 3">
    <name type="scientific">Agromyces humatus</name>
    <dbReference type="NCBI Taxonomy" id="279573"/>
    <lineage>
        <taxon>Bacteria</taxon>
        <taxon>Bacillati</taxon>
        <taxon>Actinomycetota</taxon>
        <taxon>Actinomycetes</taxon>
        <taxon>Micrococcales</taxon>
        <taxon>Microbacteriaceae</taxon>
        <taxon>Agromyces</taxon>
    </lineage>
</organism>
<dbReference type="PANTHER" id="PTHR43610">
    <property type="entry name" value="BLL6696 PROTEIN"/>
    <property type="match status" value="1"/>
</dbReference>
<evidence type="ECO:0000313" key="2">
    <source>
        <dbReference type="EMBL" id="GAA1768297.1"/>
    </source>
</evidence>
<accession>A0ABP4X2T8</accession>
<gene>
    <name evidence="2" type="ORF">GCM10009747_31390</name>
</gene>
<dbReference type="EMBL" id="BAAANH010000007">
    <property type="protein sequence ID" value="GAA1768297.1"/>
    <property type="molecule type" value="Genomic_DNA"/>
</dbReference>
<dbReference type="Gene3D" id="3.40.630.30">
    <property type="match status" value="1"/>
</dbReference>
<dbReference type="SUPFAM" id="SSF55729">
    <property type="entry name" value="Acyl-CoA N-acyltransferases (Nat)"/>
    <property type="match status" value="1"/>
</dbReference>
<evidence type="ECO:0000259" key="1">
    <source>
        <dbReference type="Pfam" id="PF13302"/>
    </source>
</evidence>
<dbReference type="Pfam" id="PF13302">
    <property type="entry name" value="Acetyltransf_3"/>
    <property type="match status" value="1"/>
</dbReference>
<comment type="caution">
    <text evidence="2">The sequence shown here is derived from an EMBL/GenBank/DDBJ whole genome shotgun (WGS) entry which is preliminary data.</text>
</comment>
<reference evidence="3" key="1">
    <citation type="journal article" date="2019" name="Int. J. Syst. Evol. Microbiol.">
        <title>The Global Catalogue of Microorganisms (GCM) 10K type strain sequencing project: providing services to taxonomists for standard genome sequencing and annotation.</title>
        <authorList>
            <consortium name="The Broad Institute Genomics Platform"/>
            <consortium name="The Broad Institute Genome Sequencing Center for Infectious Disease"/>
            <person name="Wu L."/>
            <person name="Ma J."/>
        </authorList>
    </citation>
    <scope>NUCLEOTIDE SEQUENCE [LARGE SCALE GENOMIC DNA]</scope>
    <source>
        <strain evidence="3">JCM 14319</strain>
    </source>
</reference>
<proteinExistence type="predicted"/>
<name>A0ABP4X2T8_9MICO</name>
<dbReference type="PANTHER" id="PTHR43610:SF1">
    <property type="entry name" value="N-ACETYLTRANSFERASE DOMAIN-CONTAINING PROTEIN"/>
    <property type="match status" value="1"/>
</dbReference>
<protein>
    <submittedName>
        <fullName evidence="2">GNAT family protein</fullName>
    </submittedName>
</protein>
<sequence length="185" mass="20179">MTPPDIPELYRAIGRREVFENGYGGGVAALPTDLHAFERFVDSYYLDDETSLAWTVRASAGSGAGKIVGATWLGDFDLHNESAHIGATAYSPDVWGTTVNPETKLLILGLAFGHGFGRVKIQADAVNARSRSAIERLGAQFEGVLRRDQRRADGSWRDTAVYSVLATEWPATRTDLENRIAAHSD</sequence>
<feature type="domain" description="N-acetyltransferase" evidence="1">
    <location>
        <begin position="2"/>
        <end position="140"/>
    </location>
</feature>
<keyword evidence="3" id="KW-1185">Reference proteome</keyword>
<evidence type="ECO:0000313" key="3">
    <source>
        <dbReference type="Proteomes" id="UP001500506"/>
    </source>
</evidence>
<dbReference type="InterPro" id="IPR000182">
    <property type="entry name" value="GNAT_dom"/>
</dbReference>